<feature type="region of interest" description="Disordered" evidence="1">
    <location>
        <begin position="1"/>
        <end position="20"/>
    </location>
</feature>
<gene>
    <name evidence="2" type="ORF">NDU88_006585</name>
</gene>
<protein>
    <submittedName>
        <fullName evidence="2">Uncharacterized protein</fullName>
    </submittedName>
</protein>
<dbReference type="AlphaFoldDB" id="A0AAV7N1E9"/>
<evidence type="ECO:0000313" key="3">
    <source>
        <dbReference type="Proteomes" id="UP001066276"/>
    </source>
</evidence>
<accession>A0AAV7N1E9</accession>
<sequence>MLILAGQVRDPRGSAEERKVRPEIGRGGACGVVERYYQRECPTPLRKRGRDPVDSRCSVEAEWGCILCPDTAGAARCHVRPHTNVGY</sequence>
<name>A0AAV7N1E9_PLEWA</name>
<dbReference type="Proteomes" id="UP001066276">
    <property type="component" value="Chromosome 9"/>
</dbReference>
<feature type="compositionally biased region" description="Basic and acidic residues" evidence="1">
    <location>
        <begin position="9"/>
        <end position="20"/>
    </location>
</feature>
<evidence type="ECO:0000256" key="1">
    <source>
        <dbReference type="SAM" id="MobiDB-lite"/>
    </source>
</evidence>
<organism evidence="2 3">
    <name type="scientific">Pleurodeles waltl</name>
    <name type="common">Iberian ribbed newt</name>
    <dbReference type="NCBI Taxonomy" id="8319"/>
    <lineage>
        <taxon>Eukaryota</taxon>
        <taxon>Metazoa</taxon>
        <taxon>Chordata</taxon>
        <taxon>Craniata</taxon>
        <taxon>Vertebrata</taxon>
        <taxon>Euteleostomi</taxon>
        <taxon>Amphibia</taxon>
        <taxon>Batrachia</taxon>
        <taxon>Caudata</taxon>
        <taxon>Salamandroidea</taxon>
        <taxon>Salamandridae</taxon>
        <taxon>Pleurodelinae</taxon>
        <taxon>Pleurodeles</taxon>
    </lineage>
</organism>
<keyword evidence="3" id="KW-1185">Reference proteome</keyword>
<evidence type="ECO:0000313" key="2">
    <source>
        <dbReference type="EMBL" id="KAJ1109222.1"/>
    </source>
</evidence>
<proteinExistence type="predicted"/>
<dbReference type="EMBL" id="JANPWB010000013">
    <property type="protein sequence ID" value="KAJ1109222.1"/>
    <property type="molecule type" value="Genomic_DNA"/>
</dbReference>
<comment type="caution">
    <text evidence="2">The sequence shown here is derived from an EMBL/GenBank/DDBJ whole genome shotgun (WGS) entry which is preliminary data.</text>
</comment>
<reference evidence="2" key="1">
    <citation type="journal article" date="2022" name="bioRxiv">
        <title>Sequencing and chromosome-scale assembly of the giantPleurodeles waltlgenome.</title>
        <authorList>
            <person name="Brown T."/>
            <person name="Elewa A."/>
            <person name="Iarovenko S."/>
            <person name="Subramanian E."/>
            <person name="Araus A.J."/>
            <person name="Petzold A."/>
            <person name="Susuki M."/>
            <person name="Suzuki K.-i.T."/>
            <person name="Hayashi T."/>
            <person name="Toyoda A."/>
            <person name="Oliveira C."/>
            <person name="Osipova E."/>
            <person name="Leigh N.D."/>
            <person name="Simon A."/>
            <person name="Yun M.H."/>
        </authorList>
    </citation>
    <scope>NUCLEOTIDE SEQUENCE</scope>
    <source>
        <strain evidence="2">20211129_DDA</strain>
        <tissue evidence="2">Liver</tissue>
    </source>
</reference>